<feature type="domain" description="D-isomer specific 2-hydroxyacid dehydrogenase NAD-binding" evidence="3">
    <location>
        <begin position="128"/>
        <end position="294"/>
    </location>
</feature>
<dbReference type="EMBL" id="FQVX01000003">
    <property type="protein sequence ID" value="SHG95425.1"/>
    <property type="molecule type" value="Genomic_DNA"/>
</dbReference>
<dbReference type="CDD" id="cd12166">
    <property type="entry name" value="2-Hacid_dh_7"/>
    <property type="match status" value="1"/>
</dbReference>
<name>A0A1M5P136_9ACTN</name>
<keyword evidence="2" id="KW-0520">NAD</keyword>
<evidence type="ECO:0000313" key="5">
    <source>
        <dbReference type="Proteomes" id="UP000184471"/>
    </source>
</evidence>
<keyword evidence="1" id="KW-0560">Oxidoreductase</keyword>
<dbReference type="GO" id="GO:0051287">
    <property type="term" value="F:NAD binding"/>
    <property type="evidence" value="ECO:0007669"/>
    <property type="project" value="InterPro"/>
</dbReference>
<dbReference type="AlphaFoldDB" id="A0A1M5P136"/>
<evidence type="ECO:0000256" key="1">
    <source>
        <dbReference type="ARBA" id="ARBA00023002"/>
    </source>
</evidence>
<dbReference type="SUPFAM" id="SSF52283">
    <property type="entry name" value="Formate/glycerate dehydrogenase catalytic domain-like"/>
    <property type="match status" value="1"/>
</dbReference>
<dbReference type="InterPro" id="IPR036291">
    <property type="entry name" value="NAD(P)-bd_dom_sf"/>
</dbReference>
<organism evidence="4 5">
    <name type="scientific">Geodermatophilus nigrescens</name>
    <dbReference type="NCBI Taxonomy" id="1070870"/>
    <lineage>
        <taxon>Bacteria</taxon>
        <taxon>Bacillati</taxon>
        <taxon>Actinomycetota</taxon>
        <taxon>Actinomycetes</taxon>
        <taxon>Geodermatophilales</taxon>
        <taxon>Geodermatophilaceae</taxon>
        <taxon>Geodermatophilus</taxon>
    </lineage>
</organism>
<keyword evidence="5" id="KW-1185">Reference proteome</keyword>
<reference evidence="4 5" key="1">
    <citation type="submission" date="2016-11" db="EMBL/GenBank/DDBJ databases">
        <authorList>
            <person name="Jaros S."/>
            <person name="Januszkiewicz K."/>
            <person name="Wedrychowicz H."/>
        </authorList>
    </citation>
    <scope>NUCLEOTIDE SEQUENCE [LARGE SCALE GENOMIC DNA]</scope>
    <source>
        <strain evidence="4 5">DSM 45408</strain>
    </source>
</reference>
<dbReference type="PROSITE" id="PS00671">
    <property type="entry name" value="D_2_HYDROXYACID_DH_3"/>
    <property type="match status" value="1"/>
</dbReference>
<dbReference type="Gene3D" id="3.40.50.720">
    <property type="entry name" value="NAD(P)-binding Rossmann-like Domain"/>
    <property type="match status" value="2"/>
</dbReference>
<dbReference type="InterPro" id="IPR029753">
    <property type="entry name" value="D-isomer_DH_CS"/>
</dbReference>
<evidence type="ECO:0000259" key="3">
    <source>
        <dbReference type="Pfam" id="PF02826"/>
    </source>
</evidence>
<gene>
    <name evidence="4" type="ORF">SAMN05444351_3754</name>
</gene>
<dbReference type="SUPFAM" id="SSF51735">
    <property type="entry name" value="NAD(P)-binding Rossmann-fold domains"/>
    <property type="match status" value="1"/>
</dbReference>
<dbReference type="PANTHER" id="PTHR43333:SF1">
    <property type="entry name" value="D-ISOMER SPECIFIC 2-HYDROXYACID DEHYDROGENASE NAD-BINDING DOMAIN-CONTAINING PROTEIN"/>
    <property type="match status" value="1"/>
</dbReference>
<accession>A0A1M5P136</accession>
<dbReference type="STRING" id="1070870.SAMN05444351_3754"/>
<dbReference type="InterPro" id="IPR006140">
    <property type="entry name" value="D-isomer_DH_NAD-bd"/>
</dbReference>
<dbReference type="PROSITE" id="PS00670">
    <property type="entry name" value="D_2_HYDROXYACID_DH_2"/>
    <property type="match status" value="1"/>
</dbReference>
<proteinExistence type="predicted"/>
<protein>
    <submittedName>
        <fullName evidence="4">Phosphoglycerate dehydrogenase</fullName>
    </submittedName>
</protein>
<dbReference type="PANTHER" id="PTHR43333">
    <property type="entry name" value="2-HACID_DH_C DOMAIN-CONTAINING PROTEIN"/>
    <property type="match status" value="1"/>
</dbReference>
<dbReference type="Pfam" id="PF02826">
    <property type="entry name" value="2-Hacid_dh_C"/>
    <property type="match status" value="1"/>
</dbReference>
<sequence length="328" mass="34089">MERGCLRSDPVAPEIRGTDIAGPDETLTVLVPSREMADAVAALDPRVRAHVTPDDGPPTGEAAAARVWVPAFGGAQPDEAFLAALPDLRLVQLLSAGAERFTGRLPDGVVLCNARGAHTPSTAEWVLAATLAAQRGLPEFVRAQDAGRWAPGTHRSLVGARVLVVGAGDIARRIGAMMSGFDAELTYVGRTARDGVHGTDELPDLLPSADVVVLIVPVTAETTGMVDAAFLAAMPDGALLVNAARGVVVDTDALVAELTSGRLRAALDVTEPEPLPEGHPLWTAPGLLLTPHVGGAVPQTRARAQETVLAQLRRVLAGEPLTDVVGDY</sequence>
<evidence type="ECO:0000256" key="2">
    <source>
        <dbReference type="ARBA" id="ARBA00023027"/>
    </source>
</evidence>
<dbReference type="GO" id="GO:0016616">
    <property type="term" value="F:oxidoreductase activity, acting on the CH-OH group of donors, NAD or NADP as acceptor"/>
    <property type="evidence" value="ECO:0007669"/>
    <property type="project" value="UniProtKB-ARBA"/>
</dbReference>
<evidence type="ECO:0000313" key="4">
    <source>
        <dbReference type="EMBL" id="SHG95425.1"/>
    </source>
</evidence>
<dbReference type="Proteomes" id="UP000184471">
    <property type="component" value="Unassembled WGS sequence"/>
</dbReference>